<organism evidence="5">
    <name type="scientific">Candidatus Methanomethylicus mesodigestus</name>
    <dbReference type="NCBI Taxonomy" id="1867258"/>
    <lineage>
        <taxon>Archaea</taxon>
        <taxon>Thermoproteota</taxon>
        <taxon>Methanosuratincolia</taxon>
        <taxon>Candidatus Methanomethylicales</taxon>
        <taxon>Candidatus Methanomethylicaceae</taxon>
        <taxon>Candidatus Methanomethylicus</taxon>
    </lineage>
</organism>
<name>A0A7C3EQX0_9CREN</name>
<dbReference type="InterPro" id="IPR009014">
    <property type="entry name" value="Transketo_C/PFOR_II"/>
</dbReference>
<dbReference type="InterPro" id="IPR029061">
    <property type="entry name" value="THDP-binding"/>
</dbReference>
<dbReference type="Gene3D" id="3.40.50.920">
    <property type="match status" value="1"/>
</dbReference>
<dbReference type="SUPFAM" id="SSF52518">
    <property type="entry name" value="Thiamin diphosphate-binding fold (THDP-binding)"/>
    <property type="match status" value="1"/>
</dbReference>
<feature type="domain" description="Pyruvate flavodoxin/ferredoxin oxidoreductase pyrimidine binding" evidence="3">
    <location>
        <begin position="13"/>
        <end position="239"/>
    </location>
</feature>
<gene>
    <name evidence="5" type="primary">porA</name>
    <name evidence="5" type="ORF">ENS19_00385</name>
</gene>
<dbReference type="PANTHER" id="PTHR32154:SF0">
    <property type="entry name" value="PYRUVATE-FLAVODOXIN OXIDOREDUCTASE-RELATED"/>
    <property type="match status" value="1"/>
</dbReference>
<evidence type="ECO:0000259" key="3">
    <source>
        <dbReference type="Pfam" id="PF01855"/>
    </source>
</evidence>
<dbReference type="Pfam" id="PF17147">
    <property type="entry name" value="PFOR_II"/>
    <property type="match status" value="1"/>
</dbReference>
<evidence type="ECO:0000256" key="2">
    <source>
        <dbReference type="ARBA" id="ARBA00023002"/>
    </source>
</evidence>
<dbReference type="FunFam" id="3.40.50.970:FF:000012">
    <property type="entry name" value="Pyruvate:ferredoxin (Flavodoxin) oxidoreductase"/>
    <property type="match status" value="1"/>
</dbReference>
<protein>
    <submittedName>
        <fullName evidence="5">Pyruvate ferredoxin oxidoreductase</fullName>
    </submittedName>
</protein>
<dbReference type="CDD" id="cd07034">
    <property type="entry name" value="TPP_PYR_PFOR_IOR-alpha_like"/>
    <property type="match status" value="1"/>
</dbReference>
<dbReference type="FunFam" id="3.40.50.920:FF:000010">
    <property type="entry name" value="Pyruvate ferredoxin oxidoreductase, alpha subunit"/>
    <property type="match status" value="1"/>
</dbReference>
<dbReference type="InterPro" id="IPR050722">
    <property type="entry name" value="Pyruvate:ferred/Flavod_OxRd"/>
</dbReference>
<dbReference type="GO" id="GO:0019752">
    <property type="term" value="P:carboxylic acid metabolic process"/>
    <property type="evidence" value="ECO:0007669"/>
    <property type="project" value="UniProtKB-ARBA"/>
</dbReference>
<dbReference type="PANTHER" id="PTHR32154">
    <property type="entry name" value="PYRUVATE-FLAVODOXIN OXIDOREDUCTASE-RELATED"/>
    <property type="match status" value="1"/>
</dbReference>
<comment type="subunit">
    <text evidence="1">Heterotetramer of one alpha, one beta, one delta and one gamma chain.</text>
</comment>
<proteinExistence type="predicted"/>
<dbReference type="GO" id="GO:0006979">
    <property type="term" value="P:response to oxidative stress"/>
    <property type="evidence" value="ECO:0007669"/>
    <property type="project" value="TreeGrafter"/>
</dbReference>
<dbReference type="InterPro" id="IPR033412">
    <property type="entry name" value="PFOR_II"/>
</dbReference>
<dbReference type="Gene3D" id="3.40.50.970">
    <property type="match status" value="1"/>
</dbReference>
<dbReference type="SUPFAM" id="SSF52922">
    <property type="entry name" value="TK C-terminal domain-like"/>
    <property type="match status" value="1"/>
</dbReference>
<feature type="domain" description="Pyruvate:ferredoxin oxidoreductase core" evidence="4">
    <location>
        <begin position="262"/>
        <end position="360"/>
    </location>
</feature>
<evidence type="ECO:0000256" key="1">
    <source>
        <dbReference type="ARBA" id="ARBA00011595"/>
    </source>
</evidence>
<dbReference type="GO" id="GO:0044272">
    <property type="term" value="P:sulfur compound biosynthetic process"/>
    <property type="evidence" value="ECO:0007669"/>
    <property type="project" value="UniProtKB-ARBA"/>
</dbReference>
<accession>A0A7C3EQX0</accession>
<keyword evidence="2" id="KW-0560">Oxidoreductase</keyword>
<reference evidence="5" key="1">
    <citation type="journal article" date="2020" name="mSystems">
        <title>Genome- and Community-Level Interaction Insights into Carbon Utilization and Element Cycling Functions of Hydrothermarchaeota in Hydrothermal Sediment.</title>
        <authorList>
            <person name="Zhou Z."/>
            <person name="Liu Y."/>
            <person name="Xu W."/>
            <person name="Pan J."/>
            <person name="Luo Z.H."/>
            <person name="Li M."/>
        </authorList>
    </citation>
    <scope>NUCLEOTIDE SEQUENCE [LARGE SCALE GENOMIC DNA]</scope>
    <source>
        <strain evidence="5">SpSt-468</strain>
    </source>
</reference>
<comment type="caution">
    <text evidence="5">The sequence shown here is derived from an EMBL/GenBank/DDBJ whole genome shotgun (WGS) entry which is preliminary data.</text>
</comment>
<dbReference type="Pfam" id="PF01855">
    <property type="entry name" value="POR_N"/>
    <property type="match status" value="1"/>
</dbReference>
<keyword evidence="5" id="KW-0670">Pyruvate</keyword>
<dbReference type="GO" id="GO:0016903">
    <property type="term" value="F:oxidoreductase activity, acting on the aldehyde or oxo group of donors"/>
    <property type="evidence" value="ECO:0007669"/>
    <property type="project" value="UniProtKB-ARBA"/>
</dbReference>
<dbReference type="InterPro" id="IPR002880">
    <property type="entry name" value="Pyrv_Fd/Flavodoxin_OxRdtase_N"/>
</dbReference>
<dbReference type="AlphaFoldDB" id="A0A7C3EQX0"/>
<evidence type="ECO:0000259" key="4">
    <source>
        <dbReference type="Pfam" id="PF17147"/>
    </source>
</evidence>
<evidence type="ECO:0000313" key="5">
    <source>
        <dbReference type="EMBL" id="HFK19724.1"/>
    </source>
</evidence>
<sequence length="389" mass="42511">MIIATGNHAVSYGVRAARAEVIAAYPITPQTQIIEKLAELIQSGEMRAKYIRVESEHSAMSACIGAEACGARTFTATSSHGLAYMSEMVFWAGMGRFPIVMAVVNRTLAPPWSIWNEHTDMLALRDSGWIMMMCESAQEAHDTTVMAYRIAEDERVLQPVMFGLDAFSLSHTAENLELIDQEAADGFLPPLDPERLPVYMDPDNPVTFGNLLGPDKMMEFRHLIKEAFGRAKGVIEEAAKGLSKATGREQHGLIEDYRSSDAEVVILAMGASSGDCKDAVDILRDEGIKAGMVRVKTIRPFPGDEIAASVRRAKAVAIVDRDYSYGFGGIIGREAASYLSKKPLNYIAGIGGRDITVEDFRKIAEDALASAERGEPGIEKWWGMRGLEG</sequence>
<dbReference type="EMBL" id="DSTX01000001">
    <property type="protein sequence ID" value="HFK19724.1"/>
    <property type="molecule type" value="Genomic_DNA"/>
</dbReference>